<organism evidence="2 3">
    <name type="scientific">Alkalihalobacterium chitinilyticum</name>
    <dbReference type="NCBI Taxonomy" id="2980103"/>
    <lineage>
        <taxon>Bacteria</taxon>
        <taxon>Bacillati</taxon>
        <taxon>Bacillota</taxon>
        <taxon>Bacilli</taxon>
        <taxon>Bacillales</taxon>
        <taxon>Bacillaceae</taxon>
        <taxon>Alkalihalobacterium</taxon>
    </lineage>
</organism>
<evidence type="ECO:0000256" key="1">
    <source>
        <dbReference type="SAM" id="SignalP"/>
    </source>
</evidence>
<sequence length="201" mass="22251">MKKLVNITIVTMLAFTLSACGNNVESNTIVNAELTDREKGILLITSDQSFVFDFNIDSEYTEASVWIEKYEFGKLVDEQTGPLISKITNNGSIIFTITESEALDNQQLFNIGISSDGGAASLKTFDTISIKGTDGMSSVWGSINEEMDIINENLVLASIRYSWGEGSMGSLSSEFYKDVEGQINEIENFEVVYLLRSKFTK</sequence>
<dbReference type="Proteomes" id="UP001148125">
    <property type="component" value="Unassembled WGS sequence"/>
</dbReference>
<accession>A0ABT5VFN4</accession>
<evidence type="ECO:0000313" key="3">
    <source>
        <dbReference type="Proteomes" id="UP001148125"/>
    </source>
</evidence>
<evidence type="ECO:0000313" key="2">
    <source>
        <dbReference type="EMBL" id="MDE5414262.1"/>
    </source>
</evidence>
<evidence type="ECO:0008006" key="4">
    <source>
        <dbReference type="Google" id="ProtNLM"/>
    </source>
</evidence>
<feature type="chain" id="PRO_5046312517" description="Lipoprotein" evidence="1">
    <location>
        <begin position="22"/>
        <end position="201"/>
    </location>
</feature>
<reference evidence="2" key="1">
    <citation type="submission" date="2024-05" db="EMBL/GenBank/DDBJ databases">
        <title>Alkalihalobacillus sp. strain MEB203 novel alkaliphilic bacterium from Lonar Lake, India.</title>
        <authorList>
            <person name="Joshi A."/>
            <person name="Thite S."/>
            <person name="Mengade P."/>
        </authorList>
    </citation>
    <scope>NUCLEOTIDE SEQUENCE</scope>
    <source>
        <strain evidence="2">MEB 203</strain>
    </source>
</reference>
<dbReference type="EMBL" id="JAOTPO010000008">
    <property type="protein sequence ID" value="MDE5414262.1"/>
    <property type="molecule type" value="Genomic_DNA"/>
</dbReference>
<feature type="signal peptide" evidence="1">
    <location>
        <begin position="1"/>
        <end position="21"/>
    </location>
</feature>
<name>A0ABT5VFN4_9BACI</name>
<keyword evidence="3" id="KW-1185">Reference proteome</keyword>
<protein>
    <recommendedName>
        <fullName evidence="4">Lipoprotein</fullName>
    </recommendedName>
</protein>
<gene>
    <name evidence="2" type="ORF">N7Z68_12850</name>
</gene>
<comment type="caution">
    <text evidence="2">The sequence shown here is derived from an EMBL/GenBank/DDBJ whole genome shotgun (WGS) entry which is preliminary data.</text>
</comment>
<proteinExistence type="predicted"/>
<dbReference type="RefSeq" id="WP_275118871.1">
    <property type="nucleotide sequence ID" value="NZ_JAOTPO010000008.1"/>
</dbReference>
<dbReference type="PROSITE" id="PS51257">
    <property type="entry name" value="PROKAR_LIPOPROTEIN"/>
    <property type="match status" value="1"/>
</dbReference>
<keyword evidence="1" id="KW-0732">Signal</keyword>